<dbReference type="InterPro" id="IPR011050">
    <property type="entry name" value="Pectin_lyase_fold/virulence"/>
</dbReference>
<reference evidence="3 4" key="1">
    <citation type="submission" date="2022-03" db="EMBL/GenBank/DDBJ databases">
        <title>Hymenobactersp. isolated from the air.</title>
        <authorList>
            <person name="Won M."/>
            <person name="Kwon S.-W."/>
        </authorList>
    </citation>
    <scope>NUCLEOTIDE SEQUENCE [LARGE SCALE GENOMIC DNA]</scope>
    <source>
        <strain evidence="3 4">KACC 22596</strain>
    </source>
</reference>
<dbReference type="RefSeq" id="WP_243518139.1">
    <property type="nucleotide sequence ID" value="NZ_CP094534.1"/>
</dbReference>
<organism evidence="3 4">
    <name type="scientific">Hymenobacter monticola</name>
    <dbReference type="NCBI Taxonomy" id="1705399"/>
    <lineage>
        <taxon>Bacteria</taxon>
        <taxon>Pseudomonadati</taxon>
        <taxon>Bacteroidota</taxon>
        <taxon>Cytophagia</taxon>
        <taxon>Cytophagales</taxon>
        <taxon>Hymenobacteraceae</taxon>
        <taxon>Hymenobacter</taxon>
    </lineage>
</organism>
<dbReference type="Gene3D" id="2.160.20.10">
    <property type="entry name" value="Single-stranded right-handed beta-helix, Pectin lyase-like"/>
    <property type="match status" value="3"/>
</dbReference>
<dbReference type="Pfam" id="PF18962">
    <property type="entry name" value="Por_Secre_tail"/>
    <property type="match status" value="1"/>
</dbReference>
<dbReference type="InterPro" id="IPR012334">
    <property type="entry name" value="Pectin_lyas_fold"/>
</dbReference>
<evidence type="ECO:0000313" key="3">
    <source>
        <dbReference type="EMBL" id="UOE35662.1"/>
    </source>
</evidence>
<accession>A0ABY4B914</accession>
<dbReference type="NCBIfam" id="TIGR04183">
    <property type="entry name" value="Por_Secre_tail"/>
    <property type="match status" value="1"/>
</dbReference>
<dbReference type="Gene3D" id="2.60.40.10">
    <property type="entry name" value="Immunoglobulins"/>
    <property type="match status" value="3"/>
</dbReference>
<dbReference type="Proteomes" id="UP000831390">
    <property type="component" value="Chromosome"/>
</dbReference>
<feature type="domain" description="CARDB" evidence="1">
    <location>
        <begin position="482"/>
        <end position="580"/>
    </location>
</feature>
<dbReference type="InterPro" id="IPR011635">
    <property type="entry name" value="CARDB"/>
</dbReference>
<feature type="domain" description="CARDB" evidence="1">
    <location>
        <begin position="1638"/>
        <end position="1734"/>
    </location>
</feature>
<feature type="domain" description="Secretion system C-terminal sorting" evidence="2">
    <location>
        <begin position="1889"/>
        <end position="1962"/>
    </location>
</feature>
<proteinExistence type="predicted"/>
<dbReference type="Pfam" id="PF07705">
    <property type="entry name" value="CARDB"/>
    <property type="match status" value="3"/>
</dbReference>
<gene>
    <name evidence="3" type="ORF">MTP16_08430</name>
</gene>
<dbReference type="InterPro" id="IPR026444">
    <property type="entry name" value="Secre_tail"/>
</dbReference>
<protein>
    <submittedName>
        <fullName evidence="3">T9SS type A sorting domain-containing protein</fullName>
    </submittedName>
</protein>
<evidence type="ECO:0000259" key="1">
    <source>
        <dbReference type="Pfam" id="PF07705"/>
    </source>
</evidence>
<dbReference type="SUPFAM" id="SSF51126">
    <property type="entry name" value="Pectin lyase-like"/>
    <property type="match status" value="3"/>
</dbReference>
<feature type="domain" description="CARDB" evidence="1">
    <location>
        <begin position="1055"/>
        <end position="1156"/>
    </location>
</feature>
<keyword evidence="4" id="KW-1185">Reference proteome</keyword>
<sequence>MLLAPAAFAQLSGTYTINRNAATGGTNFASFTEAAAALNTSGISGSVRFNVLNGPYTEQFSLGQVAGVSATDTIVVDGGAAKQTLSYTGTSAQPGAVLLNGTDRVTLQNLTIDASAGATYGVGVLLVGQADNNRVANCVVMGPATSTSTTANAAIAASGGVTSATSVGNANNLRIENNLLSGGYYCVIVNGASATARNTGLRVTGNELRDFYVYGLDVENQAGAQLINNNIHRQSRTAVGAFYGVYLNGCAGTAVERSRIHDSFTGNPASSSIAYGIYFTASDGTAGAENDVVNNLVYSFNGAGTEYGFYNSSSDFARYYYNTVSLDNQAGTGATQTTYGFYQTTAATGIDLRNNVISVTRTGGTGSKYALGFITTGSTITSNYNDLYVGTNALNFTGRYGTTDYATLANWRTANSGAFDQNSVQVNPEFVGTTLVPSASPLNGTATPLARVPRDFTNALRSATVPDMGAYEFTPASNDVALESIDSPAAPVAVGARTVTVTIRNNGQVALNTVRLEYTLNGGTPVAQTFTLTPALAAGATRALSFTTQGAVVAGSNTLTVTASLPNGSADANPGNNTQTVTFYPALAGTYTINKNAATAGTNFASFAEAATVLNAGGISASVRFNVLNGPYNEQFSLGQVAGVNATDTIVVDGGASKQTLSYTGVVAQPAAVLLNGTDYVTLQNLTIDASAGATYGVGVLLVGQANNNRVANCVVMGSSAATSSTANAAIAASGSVTSASTAGDANNLRIENNVLSGGYYSVVVTGSSATARNTGLRVTGNEMRDFYVYGVDVENHSGAQIINNNIHRTTRAGVSTFYGVYLVGVTGTAVERNRIHDSFTGNTASTSTGYGLYISADGTAGAENDMVNNLVYNFNGSGTEYGIYNVGSDYARYYYNTISLDNQAATGTTQTTYGFYQTTLATGIDFRNNIVSVTRTGGTGSKYALYYVTATSTITSNYNDLYVGTGALYFTGRYGTTDYATLANWQTANGNAYDQNSVQADPQFLNPASNLQPTASSLNGAATPLARVPRDFTNALRSATAPDMGAYEFTPATNDVAVETITSPAAPATVGARTVTVTIRNNGQVALNSVRLAFTLNGGTPVTQTFTLTPALAAGATRSLSFTTQATLVSGANQISVTASLPNGGADGNATNDTQTVTLYTALAGTYTINKNAATGGTNFASFTEAATALNSSGITASVRFNVLNGPYTEQFSLGQVTGVSATDTIVVDGGAAKQTLRYTGVVAQPAAVLLNGTDYVTLQNLTIDASAGATYGIGVHLVGQANNNRVANCVVMASGTATSSTANAAITASGSVTSASTAGDANNLRIENNVLSGGYYCLILTGTSATARNTGLRVTGNEVRDFYLYGMDVENQAGPQILGNDVHRTTRAVVSTFYGIYLNSVVGAAIERNRIHDPFTGDPTDTGTAYGLYYTASDGAAGTENDAVNNLLYNFTGSGTQYGIYNSSSDFARYYHNTISLDNASGGSTQTTYGFYQTTLATGIDFRNNIVSVTRTGGSGSKYALYFVTTTSTITSNYNDLYVGATGSYFTGRYGTINYATLSDWRLANGGAYDQNSVAAEPRFVNPAQGNYRPSTAPLDGAGTPLARVPRDFAGVLRTSPPDLGAYEFVPISDDVALVSIDSPNTTAVPGVNPLQVTIRNNGATPLTSVVLTYSLNGGTPVSQTFTGLTLGLNATQQLSFTPGLSVPQQGTNTLTVTASLPNGNPDGNATNNTLTITFDQPTPLNDEPCNAVVLTNGVTTTSSNTGASTSAQNGINFPNCGGGQLPRDVWFTFTPTATNMTLTLTGAPAGTVRVYSSPSCSAGPFNLVQCQGSGTANTSVGAVAVTGLTVGQAYYVAVSGFGSSDTPGTFTITSSVLTSTRASLSTALSVYPNPSATGQLTLRLAAGTAGTGTVELLNALGQVVKRQPLAGTAEQQVLTRGLATGLYTLRVQAGTEVLTRKVVLQ</sequence>
<evidence type="ECO:0000313" key="4">
    <source>
        <dbReference type="Proteomes" id="UP000831390"/>
    </source>
</evidence>
<dbReference type="EMBL" id="CP094534">
    <property type="protein sequence ID" value="UOE35662.1"/>
    <property type="molecule type" value="Genomic_DNA"/>
</dbReference>
<name>A0ABY4B914_9BACT</name>
<dbReference type="InterPro" id="IPR006626">
    <property type="entry name" value="PbH1"/>
</dbReference>
<dbReference type="SMART" id="SM00710">
    <property type="entry name" value="PbH1"/>
    <property type="match status" value="23"/>
</dbReference>
<evidence type="ECO:0000259" key="2">
    <source>
        <dbReference type="Pfam" id="PF18962"/>
    </source>
</evidence>
<dbReference type="InterPro" id="IPR013783">
    <property type="entry name" value="Ig-like_fold"/>
</dbReference>